<accession>A0A815FAX1</accession>
<evidence type="ECO:0000313" key="4">
    <source>
        <dbReference type="EMBL" id="CAF4167215.1"/>
    </source>
</evidence>
<dbReference type="GO" id="GO:0016491">
    <property type="term" value="F:oxidoreductase activity"/>
    <property type="evidence" value="ECO:0007669"/>
    <property type="project" value="UniProtKB-KW"/>
</dbReference>
<evidence type="ECO:0000313" key="5">
    <source>
        <dbReference type="Proteomes" id="UP000663829"/>
    </source>
</evidence>
<keyword evidence="5" id="KW-1185">Reference proteome</keyword>
<dbReference type="Pfam" id="PF00106">
    <property type="entry name" value="adh_short"/>
    <property type="match status" value="1"/>
</dbReference>
<dbReference type="Proteomes" id="UP000663829">
    <property type="component" value="Unassembled WGS sequence"/>
</dbReference>
<dbReference type="AlphaFoldDB" id="A0A815FAX1"/>
<dbReference type="EMBL" id="CAJNOQ010013411">
    <property type="protein sequence ID" value="CAF1321126.1"/>
    <property type="molecule type" value="Genomic_DNA"/>
</dbReference>
<comment type="similarity">
    <text evidence="1">Belongs to the short-chain dehydrogenases/reductases (SDR) family.</text>
</comment>
<keyword evidence="2" id="KW-0560">Oxidoreductase</keyword>
<dbReference type="PANTHER" id="PTHR43669:SF3">
    <property type="entry name" value="ALCOHOL DEHYDROGENASE, PUTATIVE (AFU_ORTHOLOGUE AFUA_3G03445)-RELATED"/>
    <property type="match status" value="1"/>
</dbReference>
<sequence>MSATVAHNPPAYGLQIPAAYSRLSVADKVILVTWATSGIDPATAKLLATHGTKVVLAGRRAENGDKLVKEITNNSGDTMFIKTDVSKKMK</sequence>
<protein>
    <submittedName>
        <fullName evidence="3">Uncharacterized protein</fullName>
    </submittedName>
</protein>
<organism evidence="3 5">
    <name type="scientific">Didymodactylos carnosus</name>
    <dbReference type="NCBI Taxonomy" id="1234261"/>
    <lineage>
        <taxon>Eukaryota</taxon>
        <taxon>Metazoa</taxon>
        <taxon>Spiralia</taxon>
        <taxon>Gnathifera</taxon>
        <taxon>Rotifera</taxon>
        <taxon>Eurotatoria</taxon>
        <taxon>Bdelloidea</taxon>
        <taxon>Philodinida</taxon>
        <taxon>Philodinidae</taxon>
        <taxon>Didymodactylos</taxon>
    </lineage>
</organism>
<evidence type="ECO:0000256" key="1">
    <source>
        <dbReference type="ARBA" id="ARBA00006484"/>
    </source>
</evidence>
<gene>
    <name evidence="3" type="ORF">GPM918_LOCUS29477</name>
    <name evidence="4" type="ORF">SRO942_LOCUS30062</name>
</gene>
<name>A0A815FAX1_9BILA</name>
<comment type="caution">
    <text evidence="3">The sequence shown here is derived from an EMBL/GenBank/DDBJ whole genome shotgun (WGS) entry which is preliminary data.</text>
</comment>
<dbReference type="OrthoDB" id="47007at2759"/>
<dbReference type="InterPro" id="IPR036291">
    <property type="entry name" value="NAD(P)-bd_dom_sf"/>
</dbReference>
<proteinExistence type="inferred from homology"/>
<dbReference type="SUPFAM" id="SSF51735">
    <property type="entry name" value="NAD(P)-binding Rossmann-fold domains"/>
    <property type="match status" value="1"/>
</dbReference>
<dbReference type="PANTHER" id="PTHR43669">
    <property type="entry name" value="5-KETO-D-GLUCONATE 5-REDUCTASE"/>
    <property type="match status" value="1"/>
</dbReference>
<dbReference type="InterPro" id="IPR002347">
    <property type="entry name" value="SDR_fam"/>
</dbReference>
<dbReference type="EMBL" id="CAJOBC010047774">
    <property type="protein sequence ID" value="CAF4167215.1"/>
    <property type="molecule type" value="Genomic_DNA"/>
</dbReference>
<reference evidence="3" key="1">
    <citation type="submission" date="2021-02" db="EMBL/GenBank/DDBJ databases">
        <authorList>
            <person name="Nowell W R."/>
        </authorList>
    </citation>
    <scope>NUCLEOTIDE SEQUENCE</scope>
</reference>
<evidence type="ECO:0000313" key="3">
    <source>
        <dbReference type="EMBL" id="CAF1321126.1"/>
    </source>
</evidence>
<dbReference type="Gene3D" id="3.40.50.720">
    <property type="entry name" value="NAD(P)-binding Rossmann-like Domain"/>
    <property type="match status" value="1"/>
</dbReference>
<evidence type="ECO:0000256" key="2">
    <source>
        <dbReference type="ARBA" id="ARBA00023002"/>
    </source>
</evidence>
<dbReference type="Proteomes" id="UP000681722">
    <property type="component" value="Unassembled WGS sequence"/>
</dbReference>